<dbReference type="AlphaFoldDB" id="A0A428NQ55"/>
<protein>
    <recommendedName>
        <fullName evidence="7">Xylanolytic transcriptional activator regulatory domain-containing protein</fullName>
    </recommendedName>
</protein>
<dbReference type="PANTHER" id="PTHR40626">
    <property type="entry name" value="MIP31509P"/>
    <property type="match status" value="1"/>
</dbReference>
<dbReference type="STRING" id="1325734.A0A428NQ55"/>
<comment type="subcellular location">
    <subcellularLocation>
        <location evidence="1">Nucleus</location>
    </subcellularLocation>
</comment>
<dbReference type="GO" id="GO:0000978">
    <property type="term" value="F:RNA polymerase II cis-regulatory region sequence-specific DNA binding"/>
    <property type="evidence" value="ECO:0007669"/>
    <property type="project" value="InterPro"/>
</dbReference>
<comment type="caution">
    <text evidence="8">The sequence shown here is derived from an EMBL/GenBank/DDBJ whole genome shotgun (WGS) entry which is preliminary data.</text>
</comment>
<evidence type="ECO:0000313" key="9">
    <source>
        <dbReference type="Proteomes" id="UP000288168"/>
    </source>
</evidence>
<dbReference type="InterPro" id="IPR051059">
    <property type="entry name" value="VerF-like"/>
</dbReference>
<accession>A0A428NQ55</accession>
<dbReference type="GO" id="GO:0000785">
    <property type="term" value="C:chromatin"/>
    <property type="evidence" value="ECO:0007669"/>
    <property type="project" value="TreeGrafter"/>
</dbReference>
<dbReference type="EMBL" id="NKCI01000347">
    <property type="protein sequence ID" value="RSL42852.1"/>
    <property type="molecule type" value="Genomic_DNA"/>
</dbReference>
<evidence type="ECO:0000256" key="1">
    <source>
        <dbReference type="ARBA" id="ARBA00004123"/>
    </source>
</evidence>
<name>A0A428NQ55_9HYPO</name>
<dbReference type="Proteomes" id="UP000288168">
    <property type="component" value="Unassembled WGS sequence"/>
</dbReference>
<keyword evidence="9" id="KW-1185">Reference proteome</keyword>
<organism evidence="8 9">
    <name type="scientific">Fusarium duplospermum</name>
    <dbReference type="NCBI Taxonomy" id="1325734"/>
    <lineage>
        <taxon>Eukaryota</taxon>
        <taxon>Fungi</taxon>
        <taxon>Dikarya</taxon>
        <taxon>Ascomycota</taxon>
        <taxon>Pezizomycotina</taxon>
        <taxon>Sordariomycetes</taxon>
        <taxon>Hypocreomycetidae</taxon>
        <taxon>Hypocreales</taxon>
        <taxon>Nectriaceae</taxon>
        <taxon>Fusarium</taxon>
        <taxon>Fusarium solani species complex</taxon>
    </lineage>
</organism>
<dbReference type="CDD" id="cd12148">
    <property type="entry name" value="fungal_TF_MHR"/>
    <property type="match status" value="1"/>
</dbReference>
<evidence type="ECO:0000256" key="3">
    <source>
        <dbReference type="ARBA" id="ARBA00022737"/>
    </source>
</evidence>
<evidence type="ECO:0000259" key="7">
    <source>
        <dbReference type="Pfam" id="PF04082"/>
    </source>
</evidence>
<dbReference type="Pfam" id="PF04082">
    <property type="entry name" value="Fungal_trans"/>
    <property type="match status" value="1"/>
</dbReference>
<dbReference type="GO" id="GO:0000981">
    <property type="term" value="F:DNA-binding transcription factor activity, RNA polymerase II-specific"/>
    <property type="evidence" value="ECO:0007669"/>
    <property type="project" value="InterPro"/>
</dbReference>
<keyword evidence="4" id="KW-0863">Zinc-finger</keyword>
<gene>
    <name evidence="8" type="ORF">CEP54_015323</name>
</gene>
<dbReference type="GO" id="GO:0005634">
    <property type="term" value="C:nucleus"/>
    <property type="evidence" value="ECO:0007669"/>
    <property type="project" value="UniProtKB-SubCell"/>
</dbReference>
<dbReference type="GO" id="GO:0006351">
    <property type="term" value="P:DNA-templated transcription"/>
    <property type="evidence" value="ECO:0007669"/>
    <property type="project" value="InterPro"/>
</dbReference>
<dbReference type="InterPro" id="IPR007219">
    <property type="entry name" value="XnlR_reg_dom"/>
</dbReference>
<dbReference type="PANTHER" id="PTHR40626:SF1">
    <property type="entry name" value="TRANSCRIPTION FACTOR WITH C2H2 AND ZN(2)-CYS(6) DNA BINDING DOMAIN (EUROFUNG)"/>
    <property type="match status" value="1"/>
</dbReference>
<reference evidence="8 9" key="1">
    <citation type="submission" date="2017-06" db="EMBL/GenBank/DDBJ databases">
        <title>Comparative genomic analysis of Ambrosia Fusariam Clade fungi.</title>
        <authorList>
            <person name="Stajich J.E."/>
            <person name="Carrillo J."/>
            <person name="Kijimoto T."/>
            <person name="Eskalen A."/>
            <person name="O'Donnell K."/>
            <person name="Kasson M."/>
        </authorList>
    </citation>
    <scope>NUCLEOTIDE SEQUENCE [LARGE SCALE GENOMIC DNA]</scope>
    <source>
        <strain evidence="8 9">NRRL62584</strain>
    </source>
</reference>
<keyword evidence="2" id="KW-0479">Metal-binding</keyword>
<keyword evidence="6" id="KW-0539">Nucleus</keyword>
<evidence type="ECO:0000256" key="4">
    <source>
        <dbReference type="ARBA" id="ARBA00022771"/>
    </source>
</evidence>
<feature type="domain" description="Xylanolytic transcriptional activator regulatory" evidence="7">
    <location>
        <begin position="183"/>
        <end position="385"/>
    </location>
</feature>
<dbReference type="GO" id="GO:0008270">
    <property type="term" value="F:zinc ion binding"/>
    <property type="evidence" value="ECO:0007669"/>
    <property type="project" value="UniProtKB-KW"/>
</dbReference>
<evidence type="ECO:0000256" key="6">
    <source>
        <dbReference type="ARBA" id="ARBA00023242"/>
    </source>
</evidence>
<keyword evidence="5" id="KW-0862">Zinc</keyword>
<evidence type="ECO:0000256" key="5">
    <source>
        <dbReference type="ARBA" id="ARBA00022833"/>
    </source>
</evidence>
<keyword evidence="3" id="KW-0677">Repeat</keyword>
<evidence type="ECO:0000313" key="8">
    <source>
        <dbReference type="EMBL" id="RSL42852.1"/>
    </source>
</evidence>
<evidence type="ECO:0000256" key="2">
    <source>
        <dbReference type="ARBA" id="ARBA00022723"/>
    </source>
</evidence>
<dbReference type="OrthoDB" id="3945418at2759"/>
<proteinExistence type="predicted"/>
<sequence>MRLMLSTSSKMECTYQRLSVSTSFSLTVVRSGNIVASPQGDSAADAARIPAQFLLRFTDPSPFGTSAAVLADTAGQPCLQNEPESPTVALFSAAQLLLEDPFAWDQGDSFHTLFDLGEEMSVGQGSFDLSHQVVLAHRGIEMIAELSLSCDLIKKNNPEAQVSFNRITADSVFTEANLVQFVQAYFSRLHAYIPIVHQPTFQIETAPLPLLMSIFLLGSLSYPSQDAAISARDFFDLAEVYIFSHPTFRRILQQCSTESASIDKLQILQAALIIEIIQNGSSNVHTRRRLRLERHPCLVAVMRISGLLQANRRFSLHSLAGTDWQMFICDELRLRLATWTFFTDSIFATCFNKCPEIAVSEMTGDLPCEEHLFEAETVSEHEDSAAQLASAASRPQSLS</sequence>